<dbReference type="EMBL" id="UHIP01000001">
    <property type="protein sequence ID" value="SUP18708.1"/>
    <property type="molecule type" value="Genomic_DNA"/>
</dbReference>
<dbReference type="RefSeq" id="WP_061057124.1">
    <property type="nucleotide sequence ID" value="NZ_CABLBX010000007.1"/>
</dbReference>
<name>A0AAX2LJL0_VIBFL</name>
<dbReference type="EMBL" id="CP014035">
    <property type="protein sequence ID" value="AMF95857.1"/>
    <property type="molecule type" value="Genomic_DNA"/>
</dbReference>
<dbReference type="KEGG" id="vfl:AL536_21220"/>
<sequence>MKPIIITGGPGAGKTTLIDALAQAGLATFPEVSRTLIEQESAKPNGILPWHDLAGFAQLCLVAMSEQKRNADKEPLAFLDRAIPDICGYLQAADIEPGLHYVQASQGYFPTVFVCRPHAAIYVQDDVRPYPFEQALAIHEQLVMTYIQLGYHCVEVPFDAVSERVRFVLRAVEHAASCHATV</sequence>
<evidence type="ECO:0000313" key="2">
    <source>
        <dbReference type="EMBL" id="AMF95857.1"/>
    </source>
</evidence>
<reference evidence="4" key="1">
    <citation type="submission" date="2015-12" db="EMBL/GenBank/DDBJ databases">
        <title>FDA dAtabase for Regulatory Grade micrObial Sequences (FDA-ARGOS): Supporting development and validation of Infectious Disease Dx tests.</title>
        <authorList>
            <person name="Hoffmann M."/>
            <person name="Allard M."/>
            <person name="Evans P."/>
            <person name="Brown E."/>
            <person name="Tallon L.J."/>
            <person name="Sadzewicz L."/>
            <person name="Sengamalay N."/>
            <person name="Ott S."/>
            <person name="Godinez A."/>
            <person name="Nagaraj S."/>
            <person name="Vyas G."/>
            <person name="Aluvathingal J."/>
            <person name="Nadendla S."/>
            <person name="Geyer C."/>
            <person name="Sichtig H."/>
        </authorList>
    </citation>
    <scope>NUCLEOTIDE SEQUENCE [LARGE SCALE GENOMIC DNA]</scope>
    <source>
        <strain evidence="4">ATCC 33809</strain>
    </source>
</reference>
<dbReference type="Gene3D" id="3.40.50.300">
    <property type="entry name" value="P-loop containing nucleotide triphosphate hydrolases"/>
    <property type="match status" value="1"/>
</dbReference>
<dbReference type="Proteomes" id="UP000057088">
    <property type="component" value="Chromosome 2"/>
</dbReference>
<protein>
    <submittedName>
        <fullName evidence="3">ATPase</fullName>
    </submittedName>
</protein>
<reference evidence="3 5" key="3">
    <citation type="submission" date="2018-06" db="EMBL/GenBank/DDBJ databases">
        <authorList>
            <consortium name="Pathogen Informatics"/>
            <person name="Doyle S."/>
        </authorList>
    </citation>
    <scope>NUCLEOTIDE SEQUENCE [LARGE SCALE GENOMIC DNA]</scope>
    <source>
        <strain evidence="3 5">NCTC11327</strain>
    </source>
</reference>
<dbReference type="InterPro" id="IPR027417">
    <property type="entry name" value="P-loop_NTPase"/>
</dbReference>
<proteinExistence type="predicted"/>
<dbReference type="Pfam" id="PF13521">
    <property type="entry name" value="AAA_28"/>
    <property type="match status" value="1"/>
</dbReference>
<dbReference type="AlphaFoldDB" id="A0AAX2LJL0"/>
<feature type="domain" description="NadR/Ttd14 AAA" evidence="1">
    <location>
        <begin position="4"/>
        <end position="164"/>
    </location>
</feature>
<evidence type="ECO:0000313" key="4">
    <source>
        <dbReference type="Proteomes" id="UP000057088"/>
    </source>
</evidence>
<dbReference type="GeneID" id="29386051"/>
<gene>
    <name evidence="2" type="ORF">AL536_21220</name>
    <name evidence="3" type="ORF">NCTC11327_00016</name>
</gene>
<dbReference type="Proteomes" id="UP000254626">
    <property type="component" value="Unassembled WGS sequence"/>
</dbReference>
<keyword evidence="4" id="KW-1185">Reference proteome</keyword>
<evidence type="ECO:0000313" key="5">
    <source>
        <dbReference type="Proteomes" id="UP000254626"/>
    </source>
</evidence>
<evidence type="ECO:0000259" key="1">
    <source>
        <dbReference type="Pfam" id="PF13521"/>
    </source>
</evidence>
<accession>A0AAX2LJL0</accession>
<dbReference type="InterPro" id="IPR038727">
    <property type="entry name" value="NadR/Ttd14_AAA_dom"/>
</dbReference>
<organism evidence="3 5">
    <name type="scientific">Vibrio fluvialis</name>
    <dbReference type="NCBI Taxonomy" id="676"/>
    <lineage>
        <taxon>Bacteria</taxon>
        <taxon>Pseudomonadati</taxon>
        <taxon>Pseudomonadota</taxon>
        <taxon>Gammaproteobacteria</taxon>
        <taxon>Vibrionales</taxon>
        <taxon>Vibrionaceae</taxon>
        <taxon>Vibrio</taxon>
    </lineage>
</organism>
<evidence type="ECO:0000313" key="3">
    <source>
        <dbReference type="EMBL" id="SUP18708.1"/>
    </source>
</evidence>
<reference evidence="2" key="2">
    <citation type="submission" date="2018-01" db="EMBL/GenBank/DDBJ databases">
        <title>FDA dAtabase for Regulatory Grade micrObial Sequences (FDA-ARGOS): Supporting development and validation of Infectious Disease Dx tests.</title>
        <authorList>
            <person name="Hoffmann M."/>
            <person name="Allard M."/>
            <person name="Evans P."/>
            <person name="Brown E."/>
            <person name="Tallon L."/>
            <person name="Sadzewicz L."/>
            <person name="Sengamalay N."/>
            <person name="Ott S."/>
            <person name="Godinez A."/>
            <person name="Nagaraj S."/>
            <person name="Vyas G."/>
            <person name="Aluvathingal J."/>
            <person name="Nadendla S."/>
            <person name="Geyer C."/>
            <person name="Sichtig H."/>
        </authorList>
    </citation>
    <scope>NUCLEOTIDE SEQUENCE</scope>
    <source>
        <strain evidence="2">ATCC 33809</strain>
    </source>
</reference>
<dbReference type="SUPFAM" id="SSF52540">
    <property type="entry name" value="P-loop containing nucleoside triphosphate hydrolases"/>
    <property type="match status" value="1"/>
</dbReference>